<reference evidence="12" key="1">
    <citation type="submission" date="2021-11" db="EMBL/GenBank/DDBJ databases">
        <title>Legionella maioricencis sp. nov., a new species isolated from hot water samples in Mallorca.</title>
        <authorList>
            <person name="Crespi S."/>
            <person name="Drasar V."/>
            <person name="Salva-Serra F."/>
            <person name="Jaen-Luchoro D."/>
            <person name="Pineiro-Iglesias B."/>
            <person name="Aliaga F."/>
            <person name="Fernandez-Juarez V."/>
            <person name="Coll G."/>
            <person name="Moore E.R.B."/>
            <person name="Bennasar-Figueras A."/>
        </authorList>
    </citation>
    <scope>NUCLEOTIDE SEQUENCE</scope>
    <source>
        <strain evidence="12">HCPI-6</strain>
    </source>
</reference>
<dbReference type="PANTHER" id="PTHR42747:SF3">
    <property type="entry name" value="NITRONATE MONOOXYGENASE-RELATED"/>
    <property type="match status" value="1"/>
</dbReference>
<comment type="caution">
    <text evidence="12">The sequence shown here is derived from an EMBL/GenBank/DDBJ whole genome shotgun (WGS) entry which is preliminary data.</text>
</comment>
<evidence type="ECO:0000256" key="4">
    <source>
        <dbReference type="ARBA" id="ARBA00022630"/>
    </source>
</evidence>
<keyword evidence="5" id="KW-0288">FMN</keyword>
<keyword evidence="6" id="KW-0547">Nucleotide-binding</keyword>
<sequence length="359" mass="39000">MSHPMLNTPFCKRLGLTWPLIQAPLGGGPSTPALVAAVSNEGALGSLGAAYLPPVDIEQTINHIKKLTPRPFGVNLFAPAQPLEINATQVNAALKVTHPFRQELALPEPLIQAPFEESFEEQMAVVLKCKPAVFSFTFGLIDKKIIKECRKQEIMTIGTATTLEEGIALQESGVDAVVVQGIEAGGHRGMFFADQQDSLMGTFILTRIMTHTLQIPVISSGGIMDGRSIAAVLTLGAQAAQLGTAFLLCDEAGTTPAYREALHHAQGNTTQLTRAFSGRWARGIKNRFMIEMEKQERSILPFPAQNAFTRDIRKKAAELGRSEFLSLWAGQGVELIRKMKAKELVQTLGEETLAALCER</sequence>
<comment type="catalytic activity">
    <reaction evidence="10">
        <text>3 propionate 3-nitronate + 3 O2 + H2O = 3 3-oxopropanoate + 2 nitrate + nitrite + H2O2 + 3 H(+)</text>
        <dbReference type="Rhea" id="RHEA:57332"/>
        <dbReference type="ChEBI" id="CHEBI:15377"/>
        <dbReference type="ChEBI" id="CHEBI:15378"/>
        <dbReference type="ChEBI" id="CHEBI:15379"/>
        <dbReference type="ChEBI" id="CHEBI:16240"/>
        <dbReference type="ChEBI" id="CHEBI:16301"/>
        <dbReference type="ChEBI" id="CHEBI:17632"/>
        <dbReference type="ChEBI" id="CHEBI:33190"/>
        <dbReference type="ChEBI" id="CHEBI:136067"/>
    </reaction>
</comment>
<keyword evidence="3" id="KW-0216">Detoxification</keyword>
<dbReference type="GO" id="GO:0018580">
    <property type="term" value="F:nitronate monooxygenase activity"/>
    <property type="evidence" value="ECO:0007669"/>
    <property type="project" value="InterPro"/>
</dbReference>
<dbReference type="EMBL" id="JAJKBJ010000006">
    <property type="protein sequence ID" value="MCL9683863.1"/>
    <property type="molecule type" value="Genomic_DNA"/>
</dbReference>
<dbReference type="PANTHER" id="PTHR42747">
    <property type="entry name" value="NITRONATE MONOOXYGENASE-RELATED"/>
    <property type="match status" value="1"/>
</dbReference>
<dbReference type="GO" id="GO:0000166">
    <property type="term" value="F:nucleotide binding"/>
    <property type="evidence" value="ECO:0007669"/>
    <property type="project" value="UniProtKB-KW"/>
</dbReference>
<evidence type="ECO:0000313" key="13">
    <source>
        <dbReference type="Proteomes" id="UP001139721"/>
    </source>
</evidence>
<dbReference type="RefSeq" id="WP_250420914.1">
    <property type="nucleotide sequence ID" value="NZ_JAJKBJ010000006.1"/>
</dbReference>
<dbReference type="Pfam" id="PF03060">
    <property type="entry name" value="NMO"/>
    <property type="match status" value="1"/>
</dbReference>
<evidence type="ECO:0000256" key="9">
    <source>
        <dbReference type="ARBA" id="ARBA00031155"/>
    </source>
</evidence>
<evidence type="ECO:0000256" key="8">
    <source>
        <dbReference type="ARBA" id="ARBA00023033"/>
    </source>
</evidence>
<keyword evidence="13" id="KW-1185">Reference proteome</keyword>
<dbReference type="InterPro" id="IPR013785">
    <property type="entry name" value="Aldolase_TIM"/>
</dbReference>
<dbReference type="CDD" id="cd04730">
    <property type="entry name" value="NPD_like"/>
    <property type="match status" value="1"/>
</dbReference>
<evidence type="ECO:0000256" key="5">
    <source>
        <dbReference type="ARBA" id="ARBA00022643"/>
    </source>
</evidence>
<gene>
    <name evidence="12" type="ORF">LOX96_07145</name>
</gene>
<comment type="similarity">
    <text evidence="2">Belongs to the nitronate monooxygenase family. NMO class I subfamily.</text>
</comment>
<comment type="cofactor">
    <cofactor evidence="1">
        <name>FMN</name>
        <dbReference type="ChEBI" id="CHEBI:58210"/>
    </cofactor>
</comment>
<dbReference type="Gene3D" id="3.20.20.70">
    <property type="entry name" value="Aldolase class I"/>
    <property type="match status" value="1"/>
</dbReference>
<dbReference type="GO" id="GO:0009636">
    <property type="term" value="P:response to toxic substance"/>
    <property type="evidence" value="ECO:0007669"/>
    <property type="project" value="UniProtKB-KW"/>
</dbReference>
<keyword evidence="4" id="KW-0285">Flavoprotein</keyword>
<evidence type="ECO:0000256" key="2">
    <source>
        <dbReference type="ARBA" id="ARBA00009881"/>
    </source>
</evidence>
<evidence type="ECO:0000256" key="3">
    <source>
        <dbReference type="ARBA" id="ARBA00022575"/>
    </source>
</evidence>
<dbReference type="SUPFAM" id="SSF51412">
    <property type="entry name" value="Inosine monophosphate dehydrogenase (IMPDH)"/>
    <property type="match status" value="1"/>
</dbReference>
<name>A0A9X2CZX8_9GAMM</name>
<dbReference type="FunFam" id="3.20.20.70:FF:000154">
    <property type="entry name" value="Probable nitronate monooxygenase"/>
    <property type="match status" value="1"/>
</dbReference>
<keyword evidence="8 12" id="KW-0503">Monooxygenase</keyword>
<evidence type="ECO:0000313" key="12">
    <source>
        <dbReference type="EMBL" id="MCL9683863.1"/>
    </source>
</evidence>
<evidence type="ECO:0000256" key="7">
    <source>
        <dbReference type="ARBA" id="ARBA00023002"/>
    </source>
</evidence>
<dbReference type="AlphaFoldDB" id="A0A9X2CZX8"/>
<proteinExistence type="inferred from homology"/>
<evidence type="ECO:0000256" key="1">
    <source>
        <dbReference type="ARBA" id="ARBA00001917"/>
    </source>
</evidence>
<evidence type="ECO:0000256" key="6">
    <source>
        <dbReference type="ARBA" id="ARBA00022741"/>
    </source>
</evidence>
<accession>A0A9X2CZX8</accession>
<keyword evidence="7" id="KW-0560">Oxidoreductase</keyword>
<protein>
    <recommendedName>
        <fullName evidence="11">Nitronate monooxygenase</fullName>
    </recommendedName>
    <alternativeName>
        <fullName evidence="9">Propionate 3-nitronate monooxygenase</fullName>
    </alternativeName>
</protein>
<dbReference type="InterPro" id="IPR004136">
    <property type="entry name" value="NMO"/>
</dbReference>
<dbReference type="Proteomes" id="UP001139721">
    <property type="component" value="Unassembled WGS sequence"/>
</dbReference>
<evidence type="ECO:0000256" key="10">
    <source>
        <dbReference type="ARBA" id="ARBA00049401"/>
    </source>
</evidence>
<organism evidence="12 13">
    <name type="scientific">Legionella maioricensis</name>
    <dbReference type="NCBI Taxonomy" id="2896528"/>
    <lineage>
        <taxon>Bacteria</taxon>
        <taxon>Pseudomonadati</taxon>
        <taxon>Pseudomonadota</taxon>
        <taxon>Gammaproteobacteria</taxon>
        <taxon>Legionellales</taxon>
        <taxon>Legionellaceae</taxon>
        <taxon>Legionella</taxon>
    </lineage>
</organism>
<evidence type="ECO:0000256" key="11">
    <source>
        <dbReference type="ARBA" id="ARBA00067136"/>
    </source>
</evidence>